<feature type="transmembrane region" description="Helical" evidence="6">
    <location>
        <begin position="285"/>
        <end position="305"/>
    </location>
</feature>
<comment type="similarity">
    <text evidence="2">Belongs to the purine-cytosine permease (2.A.39) family.</text>
</comment>
<evidence type="ECO:0000256" key="1">
    <source>
        <dbReference type="ARBA" id="ARBA00004141"/>
    </source>
</evidence>
<feature type="transmembrane region" description="Helical" evidence="6">
    <location>
        <begin position="30"/>
        <end position="49"/>
    </location>
</feature>
<comment type="subcellular location">
    <subcellularLocation>
        <location evidence="1">Membrane</location>
        <topology evidence="1">Multi-pass membrane protein</topology>
    </subcellularLocation>
</comment>
<evidence type="ECO:0000313" key="7">
    <source>
        <dbReference type="EMBL" id="AHM57198.1"/>
    </source>
</evidence>
<feature type="transmembrane region" description="Helical" evidence="6">
    <location>
        <begin position="165"/>
        <end position="186"/>
    </location>
</feature>
<evidence type="ECO:0000256" key="5">
    <source>
        <dbReference type="ARBA" id="ARBA00023136"/>
    </source>
</evidence>
<feature type="transmembrane region" description="Helical" evidence="6">
    <location>
        <begin position="138"/>
        <end position="158"/>
    </location>
</feature>
<proteinExistence type="inferred from homology"/>
<dbReference type="PANTHER" id="PTHR30618">
    <property type="entry name" value="NCS1 FAMILY PURINE/PYRIMIDINE TRANSPORTER"/>
    <property type="match status" value="1"/>
</dbReference>
<keyword evidence="3 6" id="KW-0812">Transmembrane</keyword>
<feature type="transmembrane region" description="Helical" evidence="6">
    <location>
        <begin position="110"/>
        <end position="132"/>
    </location>
</feature>
<keyword evidence="4 6" id="KW-1133">Transmembrane helix</keyword>
<feature type="transmembrane region" description="Helical" evidence="6">
    <location>
        <begin position="325"/>
        <end position="341"/>
    </location>
</feature>
<keyword evidence="5 6" id="KW-0472">Membrane</keyword>
<protein>
    <submittedName>
        <fullName evidence="7">Allantoin permease PucI</fullName>
    </submittedName>
</protein>
<keyword evidence="8" id="KW-1185">Reference proteome</keyword>
<gene>
    <name evidence="7" type="primary">pucI</name>
    <name evidence="7" type="ORF">EAL2_c19170</name>
</gene>
<dbReference type="OrthoDB" id="9780088at2"/>
<dbReference type="GO" id="GO:0005886">
    <property type="term" value="C:plasma membrane"/>
    <property type="evidence" value="ECO:0007669"/>
    <property type="project" value="TreeGrafter"/>
</dbReference>
<dbReference type="PANTHER" id="PTHR30618:SF0">
    <property type="entry name" value="PURINE-URACIL PERMEASE NCS1"/>
    <property type="match status" value="1"/>
</dbReference>
<dbReference type="EMBL" id="CP007452">
    <property type="protein sequence ID" value="AHM57198.1"/>
    <property type="molecule type" value="Genomic_DNA"/>
</dbReference>
<dbReference type="HOGENOM" id="CLU_021555_0_0_9"/>
<dbReference type="Pfam" id="PF02133">
    <property type="entry name" value="Transp_cyt_pur"/>
    <property type="match status" value="1"/>
</dbReference>
<feature type="transmembrane region" description="Helical" evidence="6">
    <location>
        <begin position="416"/>
        <end position="432"/>
    </location>
</feature>
<dbReference type="AlphaFoldDB" id="W8THA8"/>
<sequence length="456" mass="50180">MSKQEQQKVIGEESLAPNHHRVMDNISYTLAWIGGSVFIGYFMLGASLVPPVGKLNMVQAMACISLAALIVSVCFNINGQAGHKYGIPFVVQSRQSFGFKGSKITCAVRAIPAIFWFGIQSWVGALAINGILIKTIGFDSPMICFIGFQILQIVLASLGFKGIKWVENVGGIVIVVSLGYMLFIINKVYGAQIQSNLIDFKGTWGMAFWGGTTAFLGVFTTLMLNIGDYTREYSKKSSNKMMFIIHLIGTLPTTLFMALIGLMAAGVTGEWDPIKLFVELMPNSFMLFMSLFFVAVAQITTNVMLNVIPPAYVIMDIFKVSYKKGAVITGILAFFTFPWMIANSSGFFLFIQVYSIFLGPIFAVMVVDYYMLRGKRLSERDIEELYDENGPYKGINWAGLIAVAVGAAFGTLEVQISWYISLIPAGLTYYALMKHSAFSKSSFAPKGIEAERSKAV</sequence>
<dbReference type="Proteomes" id="UP000019591">
    <property type="component" value="Chromosome"/>
</dbReference>
<dbReference type="KEGG" id="eac:EAL2_c19170"/>
<accession>W8THA8</accession>
<dbReference type="STRING" id="1286171.EAL2_c19170"/>
<evidence type="ECO:0000256" key="3">
    <source>
        <dbReference type="ARBA" id="ARBA00022692"/>
    </source>
</evidence>
<feature type="transmembrane region" description="Helical" evidence="6">
    <location>
        <begin position="392"/>
        <end position="410"/>
    </location>
</feature>
<dbReference type="InterPro" id="IPR001248">
    <property type="entry name" value="Pur-cyt_permease"/>
</dbReference>
<evidence type="ECO:0000256" key="6">
    <source>
        <dbReference type="SAM" id="Phobius"/>
    </source>
</evidence>
<evidence type="ECO:0000313" key="8">
    <source>
        <dbReference type="Proteomes" id="UP000019591"/>
    </source>
</evidence>
<dbReference type="eggNOG" id="COG1953">
    <property type="taxonomic scope" value="Bacteria"/>
</dbReference>
<dbReference type="RefSeq" id="WP_025436152.1">
    <property type="nucleotide sequence ID" value="NZ_CP007452.1"/>
</dbReference>
<feature type="transmembrane region" description="Helical" evidence="6">
    <location>
        <begin position="55"/>
        <end position="77"/>
    </location>
</feature>
<dbReference type="Gene3D" id="1.10.4160.10">
    <property type="entry name" value="Hydantoin permease"/>
    <property type="match status" value="1"/>
</dbReference>
<evidence type="ECO:0000256" key="2">
    <source>
        <dbReference type="ARBA" id="ARBA00008974"/>
    </source>
</evidence>
<evidence type="ECO:0000256" key="4">
    <source>
        <dbReference type="ARBA" id="ARBA00022989"/>
    </source>
</evidence>
<feature type="transmembrane region" description="Helical" evidence="6">
    <location>
        <begin position="347"/>
        <end position="371"/>
    </location>
</feature>
<reference evidence="7 8" key="1">
    <citation type="journal article" date="2014" name="Genome Announc.">
        <title>Complete Genome Sequence of Amino Acid-Utilizing Eubacterium acidaminophilum al-2 (DSM 3953).</title>
        <authorList>
            <person name="Poehlein A."/>
            <person name="Andreesen J.R."/>
            <person name="Daniel R."/>
        </authorList>
    </citation>
    <scope>NUCLEOTIDE SEQUENCE [LARGE SCALE GENOMIC DNA]</scope>
    <source>
        <strain evidence="7 8">DSM 3953</strain>
    </source>
</reference>
<feature type="transmembrane region" description="Helical" evidence="6">
    <location>
        <begin position="244"/>
        <end position="265"/>
    </location>
</feature>
<name>W8THA8_PEPAC</name>
<feature type="transmembrane region" description="Helical" evidence="6">
    <location>
        <begin position="206"/>
        <end position="224"/>
    </location>
</feature>
<dbReference type="GO" id="GO:0015205">
    <property type="term" value="F:nucleobase transmembrane transporter activity"/>
    <property type="evidence" value="ECO:0007669"/>
    <property type="project" value="TreeGrafter"/>
</dbReference>
<dbReference type="CDD" id="cd10323">
    <property type="entry name" value="SLC-NCS1sbd"/>
    <property type="match status" value="1"/>
</dbReference>
<organism evidence="7 8">
    <name type="scientific">Peptoclostridium acidaminophilum DSM 3953</name>
    <dbReference type="NCBI Taxonomy" id="1286171"/>
    <lineage>
        <taxon>Bacteria</taxon>
        <taxon>Bacillati</taxon>
        <taxon>Bacillota</taxon>
        <taxon>Clostridia</taxon>
        <taxon>Peptostreptococcales</taxon>
        <taxon>Peptoclostridiaceae</taxon>
        <taxon>Peptoclostridium</taxon>
    </lineage>
</organism>
<dbReference type="InterPro" id="IPR045225">
    <property type="entry name" value="Uracil/uridine/allantoin_perm"/>
</dbReference>
<dbReference type="PATRIC" id="fig|1286171.3.peg.1866"/>